<dbReference type="SUPFAM" id="SSF47661">
    <property type="entry name" value="t-snare proteins"/>
    <property type="match status" value="1"/>
</dbReference>
<keyword evidence="1" id="KW-0132">Cell division</keyword>
<reference evidence="7 8" key="1">
    <citation type="submission" date="2024-02" db="EMBL/GenBank/DDBJ databases">
        <title>A draft genome for the cacao thread blight pathogen Marasmius crinis-equi.</title>
        <authorList>
            <person name="Cohen S.P."/>
            <person name="Baruah I.K."/>
            <person name="Amoako-Attah I."/>
            <person name="Bukari Y."/>
            <person name="Meinhardt L.W."/>
            <person name="Bailey B.A."/>
        </authorList>
    </citation>
    <scope>NUCLEOTIDE SEQUENCE [LARGE SCALE GENOMIC DNA]</scope>
    <source>
        <strain evidence="7 8">GH-76</strain>
    </source>
</reference>
<keyword evidence="3" id="KW-0833">Ubl conjugation pathway</keyword>
<dbReference type="InterPro" id="IPR021538">
    <property type="entry name" value="Syntaxin-5_N"/>
</dbReference>
<dbReference type="InterPro" id="IPR000727">
    <property type="entry name" value="T_SNARE_dom"/>
</dbReference>
<keyword evidence="2" id="KW-0498">Mitosis</keyword>
<dbReference type="Proteomes" id="UP001465976">
    <property type="component" value="Unassembled WGS sequence"/>
</dbReference>
<comment type="caution">
    <text evidence="7">The sequence shown here is derived from an EMBL/GenBank/DDBJ whole genome shotgun (WGS) entry which is preliminary data.</text>
</comment>
<name>A0ABR3FT71_9AGAR</name>
<organism evidence="7 8">
    <name type="scientific">Marasmius crinis-equi</name>
    <dbReference type="NCBI Taxonomy" id="585013"/>
    <lineage>
        <taxon>Eukaryota</taxon>
        <taxon>Fungi</taxon>
        <taxon>Dikarya</taxon>
        <taxon>Basidiomycota</taxon>
        <taxon>Agaricomycotina</taxon>
        <taxon>Agaricomycetes</taxon>
        <taxon>Agaricomycetidae</taxon>
        <taxon>Agaricales</taxon>
        <taxon>Marasmiineae</taxon>
        <taxon>Marasmiaceae</taxon>
        <taxon>Marasmius</taxon>
    </lineage>
</organism>
<evidence type="ECO:0000313" key="8">
    <source>
        <dbReference type="Proteomes" id="UP001465976"/>
    </source>
</evidence>
<dbReference type="SMART" id="SM00397">
    <property type="entry name" value="t_SNARE"/>
    <property type="match status" value="1"/>
</dbReference>
<protein>
    <recommendedName>
        <fullName evidence="6">t-SNARE coiled-coil homology domain-containing protein</fullName>
    </recommendedName>
</protein>
<dbReference type="PANTHER" id="PTHR12830:SF9">
    <property type="entry name" value="ANAPHASE-PROMOTING COMPLEX SUBUNIT 5"/>
    <property type="match status" value="1"/>
</dbReference>
<feature type="non-terminal residue" evidence="7">
    <location>
        <position position="889"/>
    </location>
</feature>
<keyword evidence="4" id="KW-0131">Cell cycle</keyword>
<dbReference type="InterPro" id="IPR010989">
    <property type="entry name" value="SNARE"/>
</dbReference>
<keyword evidence="8" id="KW-1185">Reference proteome</keyword>
<evidence type="ECO:0000256" key="1">
    <source>
        <dbReference type="ARBA" id="ARBA00022618"/>
    </source>
</evidence>
<proteinExistence type="predicted"/>
<dbReference type="EMBL" id="JBAHYK010000096">
    <property type="protein sequence ID" value="KAL0578515.1"/>
    <property type="molecule type" value="Genomic_DNA"/>
</dbReference>
<dbReference type="Gene3D" id="1.20.58.70">
    <property type="match status" value="1"/>
</dbReference>
<gene>
    <name evidence="7" type="ORF">V5O48_003508</name>
</gene>
<accession>A0ABR3FT71</accession>
<sequence length="889" mass="100752">MPVQDRTNEFRTCVDSIRKRSPSAKEAQQKLLNGKTGNNKSEFTRMASGIGKDLSATGLKLGKLAQLAKRKALFDDKPVEISELTFIIKQDLANINKQILSLQNYVKQRKQNAAKSVEANQIHEHNNNVVVLLQNKLASTSITFKDVLEVRTQNMKESRERTEKFMYSTSSAASQATSNSMLFNQRGAADPMGDGSPSRLDSKGKGRAPQNGDLLALDLDSAEEGSGGSQNGGSAFMQMQLMEQQDTYIQQRSTAIESIEATIGELGQIFTQLANMVAEQRETVQRIDADTMDIASNVGGAQRELLKYYASISSNRWLMLKIFGVLIVFDSDTKKYSPAFQLHLHRFLLDEVSEVTKPRTAAQLQKLLGATPDDQDIEGRKLIEAFRAFKLENTDSLINFFGGVPPLFIEKSEEDEPSVFMSRSIFGYFCRRCFVGFLKLSVPGVMKLHRDFTLWWEGKPNEGYGPVERDLLNHSEVQIFKTHDDAEYWALPESYEEWLKSLATGDETISVDNIRKFFEQRFHEGNDSGLRQHGLLNLCRMHFIRSEFSAARKLLLEAINVSRTSGDKLTLQQCMRPCSLRGLQSLLHRFPPEEGQESQRPPLNEIQPHLHPMDILHDVKKLMDEKHEQPLTASFSKIVQAVGVYDYWFESRFNTLREADQWAQHAVQGVVWNAAGCEEVGSIESDTVIAFTPKGDDNNRLTCVLNQAYRRARQGAYENAMAMLLEPSVWKGLPLYDYGLWAQEVWHILALRASRRGQHRLLREFILPKRPPGEFNPRHYLHRAPCTIDNKISDPLYEVIQMKDCEQASTAIESLLTALWHSEFLFRLHYYRTGILLLADVGLEFGLSRRCKQMVEDIMPQIITGKDVEQRALATFTLARCTIACAEGS</sequence>
<evidence type="ECO:0000259" key="6">
    <source>
        <dbReference type="PROSITE" id="PS50192"/>
    </source>
</evidence>
<dbReference type="PANTHER" id="PTHR12830">
    <property type="entry name" value="ANAPHASE-PROMOTING COMPLEX SUBUNIT 5"/>
    <property type="match status" value="1"/>
</dbReference>
<evidence type="ECO:0000256" key="2">
    <source>
        <dbReference type="ARBA" id="ARBA00022776"/>
    </source>
</evidence>
<dbReference type="PROSITE" id="PS50192">
    <property type="entry name" value="T_SNARE"/>
    <property type="match status" value="1"/>
</dbReference>
<dbReference type="CDD" id="cd15844">
    <property type="entry name" value="SNARE_syntaxin5"/>
    <property type="match status" value="1"/>
</dbReference>
<evidence type="ECO:0000256" key="4">
    <source>
        <dbReference type="ARBA" id="ARBA00023306"/>
    </source>
</evidence>
<dbReference type="Pfam" id="PF11416">
    <property type="entry name" value="Syntaxin-5_N"/>
    <property type="match status" value="1"/>
</dbReference>
<evidence type="ECO:0000256" key="5">
    <source>
        <dbReference type="SAM" id="MobiDB-lite"/>
    </source>
</evidence>
<evidence type="ECO:0000313" key="7">
    <source>
        <dbReference type="EMBL" id="KAL0578515.1"/>
    </source>
</evidence>
<dbReference type="InterPro" id="IPR037679">
    <property type="entry name" value="Apc5"/>
</dbReference>
<feature type="domain" description="T-SNARE coiled-coil homology" evidence="6">
    <location>
        <begin position="246"/>
        <end position="308"/>
    </location>
</feature>
<feature type="region of interest" description="Disordered" evidence="5">
    <location>
        <begin position="185"/>
        <end position="212"/>
    </location>
</feature>
<dbReference type="Pfam" id="PF05739">
    <property type="entry name" value="SNARE"/>
    <property type="match status" value="1"/>
</dbReference>
<feature type="region of interest" description="Disordered" evidence="5">
    <location>
        <begin position="18"/>
        <end position="39"/>
    </location>
</feature>
<evidence type="ECO:0000256" key="3">
    <source>
        <dbReference type="ARBA" id="ARBA00022786"/>
    </source>
</evidence>
<dbReference type="CDD" id="cd16270">
    <property type="entry name" value="Apc5_N"/>
    <property type="match status" value="1"/>
</dbReference>